<evidence type="ECO:0000313" key="8">
    <source>
        <dbReference type="EMBL" id="MCJ0974331.1"/>
    </source>
</evidence>
<dbReference type="Pfam" id="PF03772">
    <property type="entry name" value="Competence"/>
    <property type="match status" value="1"/>
</dbReference>
<feature type="transmembrane region" description="Helical" evidence="6">
    <location>
        <begin position="258"/>
        <end position="279"/>
    </location>
</feature>
<dbReference type="InterPro" id="IPR004477">
    <property type="entry name" value="ComEC_N"/>
</dbReference>
<feature type="transmembrane region" description="Helical" evidence="6">
    <location>
        <begin position="364"/>
        <end position="382"/>
    </location>
</feature>
<feature type="transmembrane region" description="Helical" evidence="6">
    <location>
        <begin position="388"/>
        <end position="410"/>
    </location>
</feature>
<evidence type="ECO:0000256" key="2">
    <source>
        <dbReference type="ARBA" id="ARBA00022475"/>
    </source>
</evidence>
<dbReference type="CDD" id="cd07731">
    <property type="entry name" value="ComA-like_MBL-fold"/>
    <property type="match status" value="1"/>
</dbReference>
<protein>
    <submittedName>
        <fullName evidence="8">DNA internalization-related competence protein ComEC/Rec2</fullName>
    </submittedName>
</protein>
<reference evidence="8" key="1">
    <citation type="submission" date="2022-03" db="EMBL/GenBank/DDBJ databases">
        <title>Pseudomonas marianensis sp. nov., a marine bacterium isolated from deep-sea sediments of the Mariana Trench.</title>
        <authorList>
            <person name="Wei Y."/>
        </authorList>
    </citation>
    <scope>NUCLEOTIDE SEQUENCE</scope>
    <source>
        <strain evidence="8">PS1</strain>
    </source>
</reference>
<proteinExistence type="predicted"/>
<evidence type="ECO:0000256" key="5">
    <source>
        <dbReference type="ARBA" id="ARBA00023136"/>
    </source>
</evidence>
<dbReference type="InterPro" id="IPR035681">
    <property type="entry name" value="ComA-like_MBL"/>
</dbReference>
<dbReference type="RefSeq" id="WP_243606410.1">
    <property type="nucleotide sequence ID" value="NZ_JALGRD010000007.1"/>
</dbReference>
<evidence type="ECO:0000313" key="9">
    <source>
        <dbReference type="Proteomes" id="UP001139682"/>
    </source>
</evidence>
<keyword evidence="5 6" id="KW-0472">Membrane</keyword>
<organism evidence="8 9">
    <name type="scientific">Stutzerimonas marianensis</name>
    <dbReference type="NCBI Taxonomy" id="2929513"/>
    <lineage>
        <taxon>Bacteria</taxon>
        <taxon>Pseudomonadati</taxon>
        <taxon>Pseudomonadota</taxon>
        <taxon>Gammaproteobacteria</taxon>
        <taxon>Pseudomonadales</taxon>
        <taxon>Pseudomonadaceae</taxon>
        <taxon>Stutzerimonas</taxon>
    </lineage>
</organism>
<feature type="transmembrane region" description="Helical" evidence="6">
    <location>
        <begin position="232"/>
        <end position="252"/>
    </location>
</feature>
<feature type="transmembrane region" description="Helical" evidence="6">
    <location>
        <begin position="300"/>
        <end position="319"/>
    </location>
</feature>
<sequence length="741" mass="80460">MVTALLALAAGLLSLRFMPQLPPPWVWGILLVVSGIVLRTRLWPLAFLSLGFGWACLQGHWALQDRLPLELDGRTFWLEGQVQGLPSVQGNVVRFELVDISSRHAGLPSQIRLAWYGGPQVRAGERWRVAAKLKRPRGLVSPHTFDYEAWLLSHRVGASGTVKAGELRSPAPAGSGWRDRLRGRLLDVSAQGRSGAVAALVVGDDSGLSPADWQVLQATGTVHLMVISGQHVGMLAGLLYGLVALAARWGLWPSRLPWLPWACTLAGGGALAYGWLAGFEVPVQRACMMVVLVLVWRLRFRHLGVWLPVLVALDVVLIYDPLVALQSGFWLSFLAVAMLAFVFRGRLGVLRWWRTLGRAQWSMSLGLLPVLLALGLPISLTAPLANLIAVPLVSAVIVPLSLLGTLLLGVPLLGETVLWIAGGLISMLFGCLDVLAAWQPAWLAPSMPLWAWVMVWLGTLVILLPAGIPGRALGWLLLAPLLFPPIDRPEPGQAEVWVMDVGQGLSVLVRTAEHAMLYDAGPRYGDFDIGERVVHPALRGLGIAGLDLLLLSHADSDHAGGALAIQRGLEPLRVVSGEPDRLPAALGPEPCRSGQRWEWDGVRFALWRWNEAKDGNGASCVLLVDAGGERLLLTGDIDVAAEQALLESAMPIRARWLLLPHHGSRSSSSEAFIEAVGARDALVSRSLHNAFGHPHPEVVERLRQAGIGIHDTAISGALRLRLGRFEPVSALRDEQRFWREK</sequence>
<dbReference type="InterPro" id="IPR001279">
    <property type="entry name" value="Metallo-B-lactamas"/>
</dbReference>
<feature type="transmembrane region" description="Helical" evidence="6">
    <location>
        <begin position="417"/>
        <end position="438"/>
    </location>
</feature>
<keyword evidence="2" id="KW-1003">Cell membrane</keyword>
<comment type="caution">
    <text evidence="8">The sequence shown here is derived from an EMBL/GenBank/DDBJ whole genome shotgun (WGS) entry which is preliminary data.</text>
</comment>
<dbReference type="EMBL" id="JALGRD010000007">
    <property type="protein sequence ID" value="MCJ0974331.1"/>
    <property type="molecule type" value="Genomic_DNA"/>
</dbReference>
<feature type="transmembrane region" description="Helical" evidence="6">
    <location>
        <begin position="325"/>
        <end position="343"/>
    </location>
</feature>
<dbReference type="InterPro" id="IPR025405">
    <property type="entry name" value="DUF4131"/>
</dbReference>
<keyword evidence="4 6" id="KW-1133">Transmembrane helix</keyword>
<evidence type="ECO:0000256" key="3">
    <source>
        <dbReference type="ARBA" id="ARBA00022692"/>
    </source>
</evidence>
<dbReference type="AlphaFoldDB" id="A0A9X2AVL7"/>
<evidence type="ECO:0000256" key="6">
    <source>
        <dbReference type="SAM" id="Phobius"/>
    </source>
</evidence>
<dbReference type="Gene3D" id="3.60.15.10">
    <property type="entry name" value="Ribonuclease Z/Hydroxyacylglutathione hydrolase-like"/>
    <property type="match status" value="1"/>
</dbReference>
<dbReference type="Pfam" id="PF13567">
    <property type="entry name" value="DUF4131"/>
    <property type="match status" value="1"/>
</dbReference>
<dbReference type="InterPro" id="IPR004797">
    <property type="entry name" value="Competence_ComEC/Rec2"/>
</dbReference>
<dbReference type="NCBIfam" id="TIGR00360">
    <property type="entry name" value="ComEC_N-term"/>
    <property type="match status" value="1"/>
</dbReference>
<dbReference type="Pfam" id="PF00753">
    <property type="entry name" value="Lactamase_B"/>
    <property type="match status" value="1"/>
</dbReference>
<comment type="subcellular location">
    <subcellularLocation>
        <location evidence="1">Cell membrane</location>
        <topology evidence="1">Multi-pass membrane protein</topology>
    </subcellularLocation>
</comment>
<keyword evidence="3 6" id="KW-0812">Transmembrane</keyword>
<evidence type="ECO:0000256" key="1">
    <source>
        <dbReference type="ARBA" id="ARBA00004651"/>
    </source>
</evidence>
<feature type="domain" description="Metallo-beta-lactamase" evidence="7">
    <location>
        <begin position="503"/>
        <end position="687"/>
    </location>
</feature>
<dbReference type="InterPro" id="IPR052159">
    <property type="entry name" value="Competence_DNA_uptake"/>
</dbReference>
<feature type="transmembrane region" description="Helical" evidence="6">
    <location>
        <begin position="450"/>
        <end position="468"/>
    </location>
</feature>
<keyword evidence="9" id="KW-1185">Reference proteome</keyword>
<dbReference type="GO" id="GO:0030420">
    <property type="term" value="P:establishment of competence for transformation"/>
    <property type="evidence" value="ECO:0007669"/>
    <property type="project" value="InterPro"/>
</dbReference>
<dbReference type="GO" id="GO:0005886">
    <property type="term" value="C:plasma membrane"/>
    <property type="evidence" value="ECO:0007669"/>
    <property type="project" value="UniProtKB-SubCell"/>
</dbReference>
<dbReference type="SMART" id="SM00849">
    <property type="entry name" value="Lactamase_B"/>
    <property type="match status" value="1"/>
</dbReference>
<name>A0A9X2AVL7_9GAMM</name>
<evidence type="ECO:0000256" key="4">
    <source>
        <dbReference type="ARBA" id="ARBA00022989"/>
    </source>
</evidence>
<dbReference type="SUPFAM" id="SSF56281">
    <property type="entry name" value="Metallo-hydrolase/oxidoreductase"/>
    <property type="match status" value="1"/>
</dbReference>
<dbReference type="Proteomes" id="UP001139682">
    <property type="component" value="Unassembled WGS sequence"/>
</dbReference>
<dbReference type="PANTHER" id="PTHR30619:SF1">
    <property type="entry name" value="RECOMBINATION PROTEIN 2"/>
    <property type="match status" value="1"/>
</dbReference>
<gene>
    <name evidence="8" type="ORF">MST27_13205</name>
</gene>
<dbReference type="PANTHER" id="PTHR30619">
    <property type="entry name" value="DNA INTERNALIZATION/COMPETENCE PROTEIN COMEC/REC2"/>
    <property type="match status" value="1"/>
</dbReference>
<accession>A0A9X2AVL7</accession>
<evidence type="ECO:0000259" key="7">
    <source>
        <dbReference type="SMART" id="SM00849"/>
    </source>
</evidence>
<dbReference type="NCBIfam" id="TIGR00361">
    <property type="entry name" value="ComEC_Rec2"/>
    <property type="match status" value="1"/>
</dbReference>
<dbReference type="InterPro" id="IPR036866">
    <property type="entry name" value="RibonucZ/Hydroxyglut_hydro"/>
</dbReference>